<comment type="caution">
    <text evidence="2">The sequence shown here is derived from an EMBL/GenBank/DDBJ whole genome shotgun (WGS) entry which is preliminary data.</text>
</comment>
<evidence type="ECO:0000313" key="2">
    <source>
        <dbReference type="EMBL" id="OIN62262.1"/>
    </source>
</evidence>
<dbReference type="InterPro" id="IPR027417">
    <property type="entry name" value="P-loop_NTPase"/>
</dbReference>
<evidence type="ECO:0000313" key="3">
    <source>
        <dbReference type="Proteomes" id="UP000181801"/>
    </source>
</evidence>
<dbReference type="InterPro" id="IPR003593">
    <property type="entry name" value="AAA+_ATPase"/>
</dbReference>
<feature type="domain" description="AAA+ ATPase" evidence="1">
    <location>
        <begin position="28"/>
        <end position="168"/>
    </location>
</feature>
<protein>
    <submittedName>
        <fullName evidence="2">DNA polymerase III subunit delta</fullName>
    </submittedName>
</protein>
<dbReference type="GO" id="GO:0006261">
    <property type="term" value="P:DNA-templated DNA replication"/>
    <property type="evidence" value="ECO:0007669"/>
    <property type="project" value="TreeGrafter"/>
</dbReference>
<dbReference type="SMART" id="SM00382">
    <property type="entry name" value="AAA"/>
    <property type="match status" value="1"/>
</dbReference>
<gene>
    <name evidence="2" type="ORF">BFS26_08190</name>
</gene>
<dbReference type="Gene3D" id="3.40.50.300">
    <property type="entry name" value="P-loop containing nucleotide triphosphate hydrolases"/>
    <property type="match status" value="1"/>
</dbReference>
<proteinExistence type="predicted"/>
<dbReference type="Pfam" id="PF13177">
    <property type="entry name" value="DNA_pol3_delta2"/>
    <property type="match status" value="1"/>
</dbReference>
<dbReference type="RefSeq" id="WP_071475073.1">
    <property type="nucleotide sequence ID" value="NZ_MOAE01000039.1"/>
</dbReference>
<dbReference type="AlphaFoldDB" id="A0A1S2VU80"/>
<accession>A0A1S2VU80</accession>
<dbReference type="PANTHER" id="PTHR11669">
    <property type="entry name" value="REPLICATION FACTOR C / DNA POLYMERASE III GAMMA-TAU SUBUNIT"/>
    <property type="match status" value="1"/>
</dbReference>
<dbReference type="EMBL" id="MOAE01000039">
    <property type="protein sequence ID" value="OIN62262.1"/>
    <property type="molecule type" value="Genomic_DNA"/>
</dbReference>
<organism evidence="2 3">
    <name type="scientific">Bifidobacterium longum subsp. suis</name>
    <dbReference type="NCBI Taxonomy" id="1695"/>
    <lineage>
        <taxon>Bacteria</taxon>
        <taxon>Bacillati</taxon>
        <taxon>Actinomycetota</taxon>
        <taxon>Actinomycetes</taxon>
        <taxon>Bifidobacteriales</taxon>
        <taxon>Bifidobacteriaceae</taxon>
        <taxon>Bifidobacterium</taxon>
    </lineage>
</organism>
<sequence length="383" mass="41596">MSVWDSLVGQQPVIDMLSRIAQGDPGQITQSWLICGPPGSGRSNMARAFAAALESPDHGMNDEPTRVTQQVLAGTHPDVTVLATNKVTIGIDQVREIITASEQMPATAPWRIIIIEDVDRMLERTTNVLLKEIEEPAEHCIWLLCAPSAQDVLPTIRSRTRIVNLAVPSASAVAEFLTSTTNVEPKVAQRAARLAEGHIGIAKLYATDEQVMTDRDELVVGVLNLARASDAVLLAGSLIDNAKAQAEADASRITAGQEAEFRRINGLAPNDRIPPKLRGAFNQIAKKDDVKRLVTRRTRDVLDRALNSIASIYRDVAVLQNNAEDSVGLINLENRSPITELSVRLNRAGAVTRLDEVAHARKRLAGNGNPLLVFESLFCALIP</sequence>
<evidence type="ECO:0000259" key="1">
    <source>
        <dbReference type="SMART" id="SM00382"/>
    </source>
</evidence>
<reference evidence="2 3" key="1">
    <citation type="journal article" date="2016" name="BMC Microbiol.">
        <title>Fucosyllactose and L-fucose utilization of infant Bifidobacterium longum and Bifidobacterium kashiwanohense.</title>
        <authorList>
            <person name="Bunesova V."/>
            <person name="Lacroix C."/>
            <person name="Schwab C."/>
        </authorList>
    </citation>
    <scope>NUCLEOTIDE SEQUENCE [LARGE SCALE GENOMIC DNA]</scope>
    <source>
        <strain evidence="2 3">BSM11-5</strain>
    </source>
</reference>
<dbReference type="SUPFAM" id="SSF52540">
    <property type="entry name" value="P-loop containing nucleoside triphosphate hydrolases"/>
    <property type="match status" value="1"/>
</dbReference>
<name>A0A1S2VU80_BIFLN</name>
<dbReference type="InterPro" id="IPR050238">
    <property type="entry name" value="DNA_Rep/Repair_Clamp_Loader"/>
</dbReference>
<dbReference type="PANTHER" id="PTHR11669:SF8">
    <property type="entry name" value="DNA POLYMERASE III SUBUNIT DELTA"/>
    <property type="match status" value="1"/>
</dbReference>
<dbReference type="NCBIfam" id="NF005926">
    <property type="entry name" value="PRK07940.1"/>
    <property type="match status" value="1"/>
</dbReference>
<dbReference type="Proteomes" id="UP000181801">
    <property type="component" value="Unassembled WGS sequence"/>
</dbReference>